<dbReference type="OrthoDB" id="6627646at2"/>
<dbReference type="Proteomes" id="UP000064715">
    <property type="component" value="Unassembled WGS sequence"/>
</dbReference>
<protein>
    <submittedName>
        <fullName evidence="1">Uncharacterized protein</fullName>
    </submittedName>
</protein>
<organism evidence="1 2">
    <name type="scientific">Enterobacter genomosp. O</name>
    <dbReference type="NCBI Taxonomy" id="2364150"/>
    <lineage>
        <taxon>Bacteria</taxon>
        <taxon>Pseudomonadati</taxon>
        <taxon>Pseudomonadota</taxon>
        <taxon>Gammaproteobacteria</taxon>
        <taxon>Enterobacterales</taxon>
        <taxon>Enterobacteriaceae</taxon>
        <taxon>Enterobacter</taxon>
        <taxon>Enterobacter cloacae complex</taxon>
        <taxon>Enterobacter cloacae complex clade O</taxon>
    </lineage>
</organism>
<reference evidence="2" key="1">
    <citation type="submission" date="2016-01" db="EMBL/GenBank/DDBJ databases">
        <title>WGS of SAMN04407783.</title>
        <authorList>
            <person name="Adams M."/>
            <person name="Sutton G."/>
            <person name="Nelson K."/>
            <person name="Thaden J."/>
            <person name="Fowler V."/>
            <person name="Mccorrison J."/>
            <person name="Sanka R."/>
            <person name="Brinkac L."/>
            <person name="Nierman W."/>
        </authorList>
    </citation>
    <scope>NUCLEOTIDE SEQUENCE [LARGE SCALE GENOMIC DNA]</scope>
    <source>
        <strain evidence="2">GN04363</strain>
    </source>
</reference>
<proteinExistence type="predicted"/>
<evidence type="ECO:0000313" key="1">
    <source>
        <dbReference type="EMBL" id="KUQ81973.1"/>
    </source>
</evidence>
<keyword evidence="2" id="KW-1185">Reference proteome</keyword>
<dbReference type="AlphaFoldDB" id="A0A0X4EJR0"/>
<evidence type="ECO:0000313" key="2">
    <source>
        <dbReference type="Proteomes" id="UP000064715"/>
    </source>
</evidence>
<accession>A0A0X4EJR0</accession>
<dbReference type="RefSeq" id="WP_059311999.1">
    <property type="nucleotide sequence ID" value="NZ_LRCR01000030.1"/>
</dbReference>
<name>A0A0X4EJR0_9ENTR</name>
<gene>
    <name evidence="1" type="ORF">AWI28_20510</name>
</gene>
<comment type="caution">
    <text evidence="1">The sequence shown here is derived from an EMBL/GenBank/DDBJ whole genome shotgun (WGS) entry which is preliminary data.</text>
</comment>
<dbReference type="EMBL" id="LRCR01000030">
    <property type="protein sequence ID" value="KUQ81973.1"/>
    <property type="molecule type" value="Genomic_DNA"/>
</dbReference>
<sequence>MEKEEKVLYLTRLAVDTYNSYRSAQISSGRNLSDPHDPVEEIEKIYAKFEVFLDQKLSEDEWK</sequence>